<organism evidence="2 3">
    <name type="scientific">Polyplax serrata</name>
    <name type="common">Common mouse louse</name>
    <dbReference type="NCBI Taxonomy" id="468196"/>
    <lineage>
        <taxon>Eukaryota</taxon>
        <taxon>Metazoa</taxon>
        <taxon>Ecdysozoa</taxon>
        <taxon>Arthropoda</taxon>
        <taxon>Hexapoda</taxon>
        <taxon>Insecta</taxon>
        <taxon>Pterygota</taxon>
        <taxon>Neoptera</taxon>
        <taxon>Paraneoptera</taxon>
        <taxon>Psocodea</taxon>
        <taxon>Troctomorpha</taxon>
        <taxon>Phthiraptera</taxon>
        <taxon>Anoplura</taxon>
        <taxon>Polyplacidae</taxon>
        <taxon>Polyplax</taxon>
    </lineage>
</organism>
<evidence type="ECO:0000313" key="3">
    <source>
        <dbReference type="Proteomes" id="UP001372834"/>
    </source>
</evidence>
<feature type="transmembrane region" description="Helical" evidence="1">
    <location>
        <begin position="7"/>
        <end position="29"/>
    </location>
</feature>
<gene>
    <name evidence="2" type="ORF">RUM43_005900</name>
</gene>
<keyword evidence="1" id="KW-0812">Transmembrane</keyword>
<dbReference type="EMBL" id="JAWJWE010000037">
    <property type="protein sequence ID" value="KAK6625601.1"/>
    <property type="molecule type" value="Genomic_DNA"/>
</dbReference>
<dbReference type="AlphaFoldDB" id="A0AAN8RV08"/>
<sequence>MPVAVRLVEVLAIVVLVATMAAGAAVIIFMEKCLLFLSMFTEPLVSVIGFFLGVLKYVFLKTIFKLTYIMEHLTATMWESSSTAAEVASKCGS</sequence>
<reference evidence="2 3" key="1">
    <citation type="submission" date="2023-10" db="EMBL/GenBank/DDBJ databases">
        <title>Genomes of two closely related lineages of the louse Polyplax serrata with different host specificities.</title>
        <authorList>
            <person name="Martinu J."/>
            <person name="Tarabai H."/>
            <person name="Stefka J."/>
            <person name="Hypsa V."/>
        </authorList>
    </citation>
    <scope>NUCLEOTIDE SEQUENCE [LARGE SCALE GENOMIC DNA]</scope>
    <source>
        <strain evidence="2">HR10_N</strain>
    </source>
</reference>
<evidence type="ECO:0000313" key="2">
    <source>
        <dbReference type="EMBL" id="KAK6625601.1"/>
    </source>
</evidence>
<keyword evidence="1" id="KW-0472">Membrane</keyword>
<evidence type="ECO:0000256" key="1">
    <source>
        <dbReference type="SAM" id="Phobius"/>
    </source>
</evidence>
<dbReference type="Proteomes" id="UP001372834">
    <property type="component" value="Unassembled WGS sequence"/>
</dbReference>
<protein>
    <submittedName>
        <fullName evidence="2">Uncharacterized protein</fullName>
    </submittedName>
</protein>
<name>A0AAN8RV08_POLSC</name>
<feature type="transmembrane region" description="Helical" evidence="1">
    <location>
        <begin position="35"/>
        <end position="60"/>
    </location>
</feature>
<comment type="caution">
    <text evidence="2">The sequence shown here is derived from an EMBL/GenBank/DDBJ whole genome shotgun (WGS) entry which is preliminary data.</text>
</comment>
<proteinExistence type="predicted"/>
<keyword evidence="1" id="KW-1133">Transmembrane helix</keyword>
<accession>A0AAN8RV08</accession>